<gene>
    <name evidence="10" type="ORF">CAPTEDRAFT_152500</name>
</gene>
<evidence type="ECO:0000256" key="6">
    <source>
        <dbReference type="ARBA" id="ARBA00022989"/>
    </source>
</evidence>
<keyword evidence="6" id="KW-1133">Transmembrane helix</keyword>
<dbReference type="GO" id="GO:0019200">
    <property type="term" value="F:carbohydrate kinase activity"/>
    <property type="evidence" value="ECO:0007669"/>
    <property type="project" value="InterPro"/>
</dbReference>
<keyword evidence="12" id="KW-1185">Reference proteome</keyword>
<evidence type="ECO:0000259" key="9">
    <source>
        <dbReference type="Pfam" id="PF12260"/>
    </source>
</evidence>
<evidence type="ECO:0000256" key="7">
    <source>
        <dbReference type="ARBA" id="ARBA00023136"/>
    </source>
</evidence>
<dbReference type="EMBL" id="KB310926">
    <property type="protein sequence ID" value="ELT90410.1"/>
    <property type="molecule type" value="Genomic_DNA"/>
</dbReference>
<evidence type="ECO:0000256" key="8">
    <source>
        <dbReference type="ARBA" id="ARBA00037847"/>
    </source>
</evidence>
<protein>
    <recommendedName>
        <fullName evidence="9">FAM69 protein-kinase domain-containing protein</fullName>
    </recommendedName>
</protein>
<keyword evidence="5" id="KW-0067">ATP-binding</keyword>
<evidence type="ECO:0000256" key="2">
    <source>
        <dbReference type="ARBA" id="ARBA00022692"/>
    </source>
</evidence>
<evidence type="ECO:0000256" key="1">
    <source>
        <dbReference type="ARBA" id="ARBA00022679"/>
    </source>
</evidence>
<sequence length="266" mass="30352">MDRCEKWLTCDDVQSQDFSVFELIGSGAVKMVHRATWRKFNVALNSLQNLQYSDDFHHGLRLLQALQPSDYVIQFIGACGDWYVTEFQPSGSASQMNLGSWSTLHRFELCVNYVQILHFLHNNSLGVLVMCDSNDLQKTLSQYLVTENASLLLNDVDSLALRLGGADIKCGHRELRGEFIAPEQKWPHPDQEFSDTDMPGYDEKTDIWKIPEVCAFFLGDDVGGSIRFHLFKIHKKCRSVSAIDRPTAGEVLEEYLRVKREIFKAV</sequence>
<dbReference type="HOGENOM" id="CLU_067581_0_0_1"/>
<dbReference type="PANTHER" id="PTHR22618:SF2">
    <property type="entry name" value="PROTEIN O-MANNOSE KINASE"/>
    <property type="match status" value="1"/>
</dbReference>
<dbReference type="EMBL" id="AMQN01014371">
    <property type="status" value="NOT_ANNOTATED_CDS"/>
    <property type="molecule type" value="Genomic_DNA"/>
</dbReference>
<evidence type="ECO:0000313" key="11">
    <source>
        <dbReference type="EnsemblMetazoa" id="CapteP152500"/>
    </source>
</evidence>
<evidence type="ECO:0000256" key="5">
    <source>
        <dbReference type="ARBA" id="ARBA00022840"/>
    </source>
</evidence>
<dbReference type="AlphaFoldDB" id="R7TH25"/>
<dbReference type="GO" id="GO:0016773">
    <property type="term" value="F:phosphotransferase activity, alcohol group as acceptor"/>
    <property type="evidence" value="ECO:0007669"/>
    <property type="project" value="TreeGrafter"/>
</dbReference>
<dbReference type="Pfam" id="PF12260">
    <property type="entry name" value="PIP49_C"/>
    <property type="match status" value="1"/>
</dbReference>
<keyword evidence="3" id="KW-0547">Nucleotide-binding</keyword>
<dbReference type="EnsemblMetazoa" id="CapteT152500">
    <property type="protein sequence ID" value="CapteP152500"/>
    <property type="gene ID" value="CapteG152500"/>
</dbReference>
<dbReference type="OrthoDB" id="4062651at2759"/>
<dbReference type="STRING" id="283909.R7TH25"/>
<evidence type="ECO:0000256" key="4">
    <source>
        <dbReference type="ARBA" id="ARBA00022777"/>
    </source>
</evidence>
<reference evidence="10 12" key="2">
    <citation type="journal article" date="2013" name="Nature">
        <title>Insights into bilaterian evolution from three spiralian genomes.</title>
        <authorList>
            <person name="Simakov O."/>
            <person name="Marletaz F."/>
            <person name="Cho S.J."/>
            <person name="Edsinger-Gonzales E."/>
            <person name="Havlak P."/>
            <person name="Hellsten U."/>
            <person name="Kuo D.H."/>
            <person name="Larsson T."/>
            <person name="Lv J."/>
            <person name="Arendt D."/>
            <person name="Savage R."/>
            <person name="Osoegawa K."/>
            <person name="de Jong P."/>
            <person name="Grimwood J."/>
            <person name="Chapman J.A."/>
            <person name="Shapiro H."/>
            <person name="Aerts A."/>
            <person name="Otillar R.P."/>
            <person name="Terry A.Y."/>
            <person name="Boore J.L."/>
            <person name="Grigoriev I.V."/>
            <person name="Lindberg D.R."/>
            <person name="Seaver E.C."/>
            <person name="Weisblat D.A."/>
            <person name="Putnam N.H."/>
            <person name="Rokhsar D.S."/>
        </authorList>
    </citation>
    <scope>NUCLEOTIDE SEQUENCE</scope>
    <source>
        <strain evidence="10 12">I ESC-2004</strain>
    </source>
</reference>
<dbReference type="InterPro" id="IPR039318">
    <property type="entry name" value="POMK"/>
</dbReference>
<accession>R7TH25</accession>
<organism evidence="10">
    <name type="scientific">Capitella teleta</name>
    <name type="common">Polychaete worm</name>
    <dbReference type="NCBI Taxonomy" id="283909"/>
    <lineage>
        <taxon>Eukaryota</taxon>
        <taxon>Metazoa</taxon>
        <taxon>Spiralia</taxon>
        <taxon>Lophotrochozoa</taxon>
        <taxon>Annelida</taxon>
        <taxon>Polychaeta</taxon>
        <taxon>Sedentaria</taxon>
        <taxon>Scolecida</taxon>
        <taxon>Capitellidae</taxon>
        <taxon>Capitella</taxon>
    </lineage>
</organism>
<reference evidence="11" key="3">
    <citation type="submission" date="2015-06" db="UniProtKB">
        <authorList>
            <consortium name="EnsemblMetazoa"/>
        </authorList>
    </citation>
    <scope>IDENTIFICATION</scope>
</reference>
<keyword evidence="4" id="KW-0418">Kinase</keyword>
<dbReference type="SUPFAM" id="SSF56112">
    <property type="entry name" value="Protein kinase-like (PK-like)"/>
    <property type="match status" value="1"/>
</dbReference>
<reference evidence="12" key="1">
    <citation type="submission" date="2012-12" db="EMBL/GenBank/DDBJ databases">
        <authorList>
            <person name="Hellsten U."/>
            <person name="Grimwood J."/>
            <person name="Chapman J.A."/>
            <person name="Shapiro H."/>
            <person name="Aerts A."/>
            <person name="Otillar R.P."/>
            <person name="Terry A.Y."/>
            <person name="Boore J.L."/>
            <person name="Simakov O."/>
            <person name="Marletaz F."/>
            <person name="Cho S.-J."/>
            <person name="Edsinger-Gonzales E."/>
            <person name="Havlak P."/>
            <person name="Kuo D.-H."/>
            <person name="Larsson T."/>
            <person name="Lv J."/>
            <person name="Arendt D."/>
            <person name="Savage R."/>
            <person name="Osoegawa K."/>
            <person name="de Jong P."/>
            <person name="Lindberg D.R."/>
            <person name="Seaver E.C."/>
            <person name="Weisblat D.A."/>
            <person name="Putnam N.H."/>
            <person name="Grigoriev I.V."/>
            <person name="Rokhsar D.S."/>
        </authorList>
    </citation>
    <scope>NUCLEOTIDE SEQUENCE</scope>
    <source>
        <strain evidence="12">I ESC-2004</strain>
    </source>
</reference>
<keyword evidence="7" id="KW-0472">Membrane</keyword>
<dbReference type="Proteomes" id="UP000014760">
    <property type="component" value="Unassembled WGS sequence"/>
</dbReference>
<dbReference type="GO" id="GO:0006493">
    <property type="term" value="P:protein O-linked glycosylation"/>
    <property type="evidence" value="ECO:0007669"/>
    <property type="project" value="InterPro"/>
</dbReference>
<dbReference type="GO" id="GO:0005524">
    <property type="term" value="F:ATP binding"/>
    <property type="evidence" value="ECO:0007669"/>
    <property type="project" value="UniProtKB-KW"/>
</dbReference>
<evidence type="ECO:0000313" key="12">
    <source>
        <dbReference type="Proteomes" id="UP000014760"/>
    </source>
</evidence>
<dbReference type="GO" id="GO:0005789">
    <property type="term" value="C:endoplasmic reticulum membrane"/>
    <property type="evidence" value="ECO:0007669"/>
    <property type="project" value="TreeGrafter"/>
</dbReference>
<dbReference type="Gene3D" id="1.10.510.10">
    <property type="entry name" value="Transferase(Phosphotransferase) domain 1"/>
    <property type="match status" value="1"/>
</dbReference>
<evidence type="ECO:0000313" key="10">
    <source>
        <dbReference type="EMBL" id="ELT90410.1"/>
    </source>
</evidence>
<comment type="subcellular location">
    <subcellularLocation>
        <location evidence="8">Endomembrane system</location>
        <topology evidence="8">Single-pass membrane protein</topology>
    </subcellularLocation>
</comment>
<dbReference type="PANTHER" id="PTHR22618">
    <property type="entry name" value="PROTEIN O-MANNOSE KINASE"/>
    <property type="match status" value="1"/>
</dbReference>
<dbReference type="InterPro" id="IPR022049">
    <property type="entry name" value="FAM69_kinase_dom"/>
</dbReference>
<keyword evidence="2" id="KW-0812">Transmembrane</keyword>
<name>R7TH25_CAPTE</name>
<feature type="domain" description="FAM69 protein-kinase" evidence="9">
    <location>
        <begin position="62"/>
        <end position="159"/>
    </location>
</feature>
<dbReference type="OMA" id="NTWHRRL"/>
<evidence type="ECO:0000256" key="3">
    <source>
        <dbReference type="ARBA" id="ARBA00022741"/>
    </source>
</evidence>
<keyword evidence="1" id="KW-0808">Transferase</keyword>
<dbReference type="InterPro" id="IPR011009">
    <property type="entry name" value="Kinase-like_dom_sf"/>
</dbReference>
<proteinExistence type="predicted"/>